<evidence type="ECO:0000256" key="1">
    <source>
        <dbReference type="ARBA" id="ARBA00012873"/>
    </source>
</evidence>
<evidence type="ECO:0000259" key="17">
    <source>
        <dbReference type="PROSITE" id="PS52004"/>
    </source>
</evidence>
<dbReference type="PANTHER" id="PTHR43775:SF7">
    <property type="entry name" value="FATTY ACID SYNTHASE"/>
    <property type="match status" value="1"/>
</dbReference>
<dbReference type="SMART" id="SM00827">
    <property type="entry name" value="PKS_AT"/>
    <property type="match status" value="1"/>
</dbReference>
<dbReference type="Pfam" id="PF21089">
    <property type="entry name" value="PKS_DH_N"/>
    <property type="match status" value="1"/>
</dbReference>
<dbReference type="GO" id="GO:0004315">
    <property type="term" value="F:3-oxoacyl-[acyl-carrier-protein] synthase activity"/>
    <property type="evidence" value="ECO:0007669"/>
    <property type="project" value="InterPro"/>
</dbReference>
<dbReference type="InterPro" id="IPR050091">
    <property type="entry name" value="PKS_NRPS_Biosynth_Enz"/>
</dbReference>
<dbReference type="SUPFAM" id="SSF53901">
    <property type="entry name" value="Thiolase-like"/>
    <property type="match status" value="1"/>
</dbReference>
<organism evidence="19 20">
    <name type="scientific">Trichonephila clavata</name>
    <name type="common">Joro spider</name>
    <name type="synonym">Nephila clavata</name>
    <dbReference type="NCBI Taxonomy" id="2740835"/>
    <lineage>
        <taxon>Eukaryota</taxon>
        <taxon>Metazoa</taxon>
        <taxon>Ecdysozoa</taxon>
        <taxon>Arthropoda</taxon>
        <taxon>Chelicerata</taxon>
        <taxon>Arachnida</taxon>
        <taxon>Araneae</taxon>
        <taxon>Araneomorphae</taxon>
        <taxon>Entelegynae</taxon>
        <taxon>Araneoidea</taxon>
        <taxon>Nephilidae</taxon>
        <taxon>Trichonephila</taxon>
    </lineage>
</organism>
<dbReference type="InterPro" id="IPR049552">
    <property type="entry name" value="PKS_DH_N"/>
</dbReference>
<keyword evidence="3" id="KW-0596">Phosphopantetheine</keyword>
<feature type="region of interest" description="N-terminal hotdog fold" evidence="16">
    <location>
        <begin position="835"/>
        <end position="959"/>
    </location>
</feature>
<feature type="active site" description="Proton acceptor; for dehydratase activity" evidence="16">
    <location>
        <position position="872"/>
    </location>
</feature>
<dbReference type="InterPro" id="IPR001227">
    <property type="entry name" value="Ac_transferase_dom_sf"/>
</dbReference>
<evidence type="ECO:0000256" key="14">
    <source>
        <dbReference type="ARBA" id="ARBA00023268"/>
    </source>
</evidence>
<evidence type="ECO:0000256" key="13">
    <source>
        <dbReference type="ARBA" id="ARBA00023160"/>
    </source>
</evidence>
<dbReference type="InterPro" id="IPR014031">
    <property type="entry name" value="Ketoacyl_synth_C"/>
</dbReference>
<dbReference type="InterPro" id="IPR014030">
    <property type="entry name" value="Ketoacyl_synth_N"/>
</dbReference>
<evidence type="ECO:0000256" key="2">
    <source>
        <dbReference type="ARBA" id="ARBA00018769"/>
    </source>
</evidence>
<feature type="domain" description="Ketosynthase family 3 (KS3)" evidence="17">
    <location>
        <begin position="2"/>
        <end position="407"/>
    </location>
</feature>
<comment type="catalytic activity">
    <reaction evidence="15">
        <text>acetyl-CoA + n malonyl-CoA + 2n NADPH + 2n H(+) = a long-chain fatty acid + (n+1) CoA + n CO2 + 2n NADP(+).</text>
        <dbReference type="EC" id="2.3.1.85"/>
    </reaction>
</comment>
<dbReference type="SUPFAM" id="SSF52151">
    <property type="entry name" value="FabD/lysophospholipase-like"/>
    <property type="match status" value="1"/>
</dbReference>
<comment type="caution">
    <text evidence="19">The sequence shown here is derived from an EMBL/GenBank/DDBJ whole genome shotgun (WGS) entry which is preliminary data.</text>
</comment>
<dbReference type="Pfam" id="PF00109">
    <property type="entry name" value="ketoacyl-synt"/>
    <property type="match status" value="1"/>
</dbReference>
<dbReference type="InterPro" id="IPR018201">
    <property type="entry name" value="Ketoacyl_synth_AS"/>
</dbReference>
<keyword evidence="4" id="KW-0444">Lipid biosynthesis</keyword>
<evidence type="ECO:0000256" key="16">
    <source>
        <dbReference type="PROSITE-ProRule" id="PRU01363"/>
    </source>
</evidence>
<dbReference type="GO" id="GO:0016491">
    <property type="term" value="F:oxidoreductase activity"/>
    <property type="evidence" value="ECO:0007669"/>
    <property type="project" value="UniProtKB-KW"/>
</dbReference>
<dbReference type="GO" id="GO:0006633">
    <property type="term" value="P:fatty acid biosynthetic process"/>
    <property type="evidence" value="ECO:0007669"/>
    <property type="project" value="UniProtKB-KW"/>
</dbReference>
<dbReference type="GO" id="GO:0016787">
    <property type="term" value="F:hydrolase activity"/>
    <property type="evidence" value="ECO:0007669"/>
    <property type="project" value="UniProtKB-KW"/>
</dbReference>
<evidence type="ECO:0000313" key="19">
    <source>
        <dbReference type="EMBL" id="GFR26745.1"/>
    </source>
</evidence>
<evidence type="ECO:0000259" key="18">
    <source>
        <dbReference type="PROSITE" id="PS52019"/>
    </source>
</evidence>
<keyword evidence="9" id="KW-0521">NADP</keyword>
<keyword evidence="6" id="KW-0808">Transferase</keyword>
<keyword evidence="12" id="KW-0443">Lipid metabolism</keyword>
<gene>
    <name evidence="19" type="primary">FASN</name>
    <name evidence="19" type="ORF">TNCT_106971</name>
</gene>
<dbReference type="Proteomes" id="UP000887116">
    <property type="component" value="Unassembled WGS sequence"/>
</dbReference>
<dbReference type="EC" id="2.3.1.85" evidence="1"/>
<proteinExistence type="predicted"/>
<dbReference type="InterPro" id="IPR020841">
    <property type="entry name" value="PKS_Beta-ketoAc_synthase_dom"/>
</dbReference>
<dbReference type="InterPro" id="IPR014043">
    <property type="entry name" value="Acyl_transferase_dom"/>
</dbReference>
<keyword evidence="14" id="KW-0511">Multifunctional enzyme</keyword>
<dbReference type="Pfam" id="PF00698">
    <property type="entry name" value="Acyl_transf_1"/>
    <property type="match status" value="1"/>
</dbReference>
<dbReference type="PANTHER" id="PTHR43775">
    <property type="entry name" value="FATTY ACID SYNTHASE"/>
    <property type="match status" value="1"/>
</dbReference>
<keyword evidence="10" id="KW-0560">Oxidoreductase</keyword>
<dbReference type="PROSITE" id="PS00606">
    <property type="entry name" value="KS3_1"/>
    <property type="match status" value="1"/>
</dbReference>
<dbReference type="InterPro" id="IPR049900">
    <property type="entry name" value="PKS_mFAS_DH"/>
</dbReference>
<evidence type="ECO:0000256" key="6">
    <source>
        <dbReference type="ARBA" id="ARBA00022679"/>
    </source>
</evidence>
<name>A0A8X6J9W7_TRICU</name>
<dbReference type="Gene3D" id="3.40.366.10">
    <property type="entry name" value="Malonyl-Coenzyme A Acyl Carrier Protein, domain 2"/>
    <property type="match status" value="1"/>
</dbReference>
<dbReference type="PROSITE" id="PS52004">
    <property type="entry name" value="KS3_2"/>
    <property type="match status" value="1"/>
</dbReference>
<keyword evidence="20" id="KW-1185">Reference proteome</keyword>
<evidence type="ECO:0000256" key="4">
    <source>
        <dbReference type="ARBA" id="ARBA00022516"/>
    </source>
</evidence>
<keyword evidence="7" id="KW-0378">Hydrolase</keyword>
<dbReference type="Pfam" id="PF02801">
    <property type="entry name" value="Ketoacyl-synt_C"/>
    <property type="match status" value="1"/>
</dbReference>
<keyword evidence="8" id="KW-0276">Fatty acid metabolism</keyword>
<protein>
    <recommendedName>
        <fullName evidence="2">Fatty acid synthase</fullName>
        <ecNumber evidence="1">2.3.1.85</ecNumber>
    </recommendedName>
</protein>
<dbReference type="Pfam" id="PF16197">
    <property type="entry name" value="KAsynt_C_assoc"/>
    <property type="match status" value="1"/>
</dbReference>
<evidence type="ECO:0000256" key="15">
    <source>
        <dbReference type="ARBA" id="ARBA00044883"/>
    </source>
</evidence>
<evidence type="ECO:0000256" key="12">
    <source>
        <dbReference type="ARBA" id="ARBA00023098"/>
    </source>
</evidence>
<dbReference type="CDD" id="cd00833">
    <property type="entry name" value="PKS"/>
    <property type="match status" value="1"/>
</dbReference>
<feature type="domain" description="PKS/mFAS DH" evidence="18">
    <location>
        <begin position="835"/>
        <end position="1078"/>
    </location>
</feature>
<accession>A0A8X6J9W7</accession>
<keyword evidence="11" id="KW-0520">NAD</keyword>
<dbReference type="InterPro" id="IPR016039">
    <property type="entry name" value="Thiolase-like"/>
</dbReference>
<evidence type="ECO:0000256" key="3">
    <source>
        <dbReference type="ARBA" id="ARBA00022450"/>
    </source>
</evidence>
<keyword evidence="13" id="KW-0275">Fatty acid biosynthesis</keyword>
<evidence type="ECO:0000256" key="10">
    <source>
        <dbReference type="ARBA" id="ARBA00023002"/>
    </source>
</evidence>
<evidence type="ECO:0000256" key="7">
    <source>
        <dbReference type="ARBA" id="ARBA00022801"/>
    </source>
</evidence>
<evidence type="ECO:0000256" key="5">
    <source>
        <dbReference type="ARBA" id="ARBA00022553"/>
    </source>
</evidence>
<evidence type="ECO:0000256" key="9">
    <source>
        <dbReference type="ARBA" id="ARBA00022857"/>
    </source>
</evidence>
<evidence type="ECO:0000256" key="8">
    <source>
        <dbReference type="ARBA" id="ARBA00022832"/>
    </source>
</evidence>
<dbReference type="PROSITE" id="PS52019">
    <property type="entry name" value="PKS_MFAS_DH"/>
    <property type="match status" value="1"/>
</dbReference>
<dbReference type="EMBL" id="BMAO01018878">
    <property type="protein sequence ID" value="GFR26745.1"/>
    <property type="molecule type" value="Genomic_DNA"/>
</dbReference>
<evidence type="ECO:0000256" key="11">
    <source>
        <dbReference type="ARBA" id="ARBA00023027"/>
    </source>
</evidence>
<feature type="region of interest" description="C-terminal hotdog fold" evidence="16">
    <location>
        <begin position="974"/>
        <end position="1078"/>
    </location>
</feature>
<keyword evidence="5" id="KW-0597">Phosphoprotein</keyword>
<reference evidence="19" key="1">
    <citation type="submission" date="2020-07" db="EMBL/GenBank/DDBJ databases">
        <title>Multicomponent nature underlies the extraordinary mechanical properties of spider dragline silk.</title>
        <authorList>
            <person name="Kono N."/>
            <person name="Nakamura H."/>
            <person name="Mori M."/>
            <person name="Yoshida Y."/>
            <person name="Ohtoshi R."/>
            <person name="Malay A.D."/>
            <person name="Moran D.A.P."/>
            <person name="Tomita M."/>
            <person name="Numata K."/>
            <person name="Arakawa K."/>
        </authorList>
    </citation>
    <scope>NUCLEOTIDE SEQUENCE</scope>
</reference>
<sequence length="1078" mass="121201">MQKEIVITGISGRFPESDDVAEFSQNLYQKKYLVTESSKRYEPGLYGLPKGLGQLRDISKFDNEFFEVSEKQAHLIEPQGRILLETTYEAIVDAGYDPDDLRGRNIGVFIGNSFFESQEFILYDIHSINDYTSIGVGNNQLANRISHFFDFKGQSVVLDTACSSGLMSLYFAVQCILRGDIEAAIVGGVNICLRPGTSIQFHKLGALSNESKCKTFDAEAKGYVRSEAVATIFLQKSDVARRKYASIIHIKPNTDGYKAQGIMYPSHEMQRRLMQEVYQECKLDPSKISYIETHGTGTIVGDPAEVSAIADIFCHGRKETLWIGSVKSNMGHAESASGLCALIKVIICMENSLLTPNLHFRKPNPAIPSLIKGQVRVPTCSMPWKADYAAVSCFGMGGVNVHLVLKSNDDEKQRQYGTTIPQLVLYCGRTQENVQYLFDNLQYPAPSREFFALLHKSAYSTSKAKPYRGYTLLPKNQKIAEIKRVKNEEKPVWYIFNCTSSQLPSMTKNLMEIKIFENSIKKSAEVLKQYGLDLIALLMNQDDTGNNSPNITSAYSLIVATQIALMDILNAVGIVPGGLIGCGVEELLCGYVDGSLTAEQVILASYWTARMLEESKLEAGLMADLAMGWTEVQKCSPEDIFPSRHLAEEYVTVSGPKSSVKAFAEKLKAGEFFTTEVESYGYALHCHHMYTVTENLRRVLEKIMENPKSRSSRWISSSYNESEWNNLSAKLADASYFVHNLVSPILLHQALLHIPKNAIIIEISPYSLSRNTTARETENIKLLEKDIDPTISVLSCIGRLYTVGLNPDIEKLYPEVLFPVPRNTPMISPLIKWDHSKKWFVPRWDERLKSSEMIFDVNVGSDESPEKYLLDHVVDGRCLYPACGYLVLAWKALAEMFYKNYETLPVVFEDIAIHRATIIPKTGKITFVVYITYVGKKFEISEGGSIVCTGRVNFLEEMERKDLAQCFNGEEFKNLTLNTNDVYKELKMRGYEYGPNFQGIIGAEIEGNKGLSKWTGEWVVFLDSLLQFLVLHLHERALSLPTRIQKLSIDPVFHKMFVGKYLKEYQGVPAIKASIAKT</sequence>
<dbReference type="SMART" id="SM00825">
    <property type="entry name" value="PKS_KS"/>
    <property type="match status" value="1"/>
</dbReference>
<dbReference type="Gene3D" id="3.40.47.10">
    <property type="match status" value="1"/>
</dbReference>
<dbReference type="AlphaFoldDB" id="A0A8X6J9W7"/>
<dbReference type="InterPro" id="IPR042104">
    <property type="entry name" value="PKS_dehydratase_sf"/>
</dbReference>
<dbReference type="GO" id="GO:0004312">
    <property type="term" value="F:fatty acid synthase activity"/>
    <property type="evidence" value="ECO:0007669"/>
    <property type="project" value="UniProtKB-EC"/>
</dbReference>
<feature type="active site" description="Proton donor; for dehydratase activity" evidence="16">
    <location>
        <position position="1023"/>
    </location>
</feature>
<dbReference type="InterPro" id="IPR032821">
    <property type="entry name" value="PKS_assoc"/>
</dbReference>
<dbReference type="Gene3D" id="3.30.70.3290">
    <property type="match status" value="1"/>
</dbReference>
<dbReference type="InterPro" id="IPR016035">
    <property type="entry name" value="Acyl_Trfase/lysoPLipase"/>
</dbReference>
<dbReference type="OrthoDB" id="6420545at2759"/>
<dbReference type="Gene3D" id="3.10.129.110">
    <property type="entry name" value="Polyketide synthase dehydratase"/>
    <property type="match status" value="1"/>
</dbReference>
<evidence type="ECO:0000313" key="20">
    <source>
        <dbReference type="Proteomes" id="UP000887116"/>
    </source>
</evidence>